<dbReference type="RefSeq" id="WP_189561212.1">
    <property type="nucleotide sequence ID" value="NZ_BMTE01000018.1"/>
</dbReference>
<dbReference type="AlphaFoldDB" id="A0A918F378"/>
<gene>
    <name evidence="2" type="ORF">GCM10010280_60290</name>
</gene>
<organism evidence="2 3">
    <name type="scientific">Streptomyces pilosus</name>
    <dbReference type="NCBI Taxonomy" id="28893"/>
    <lineage>
        <taxon>Bacteria</taxon>
        <taxon>Bacillati</taxon>
        <taxon>Actinomycetota</taxon>
        <taxon>Actinomycetes</taxon>
        <taxon>Kitasatosporales</taxon>
        <taxon>Streptomycetaceae</taxon>
        <taxon>Streptomyces</taxon>
    </lineage>
</organism>
<dbReference type="InterPro" id="IPR016032">
    <property type="entry name" value="Sig_transdc_resp-reg_C-effctor"/>
</dbReference>
<protein>
    <recommendedName>
        <fullName evidence="1">HTH luxR-type domain-containing protein</fullName>
    </recommendedName>
</protein>
<dbReference type="SMART" id="SM00421">
    <property type="entry name" value="HTH_LUXR"/>
    <property type="match status" value="1"/>
</dbReference>
<dbReference type="InterPro" id="IPR002831">
    <property type="entry name" value="Tscrpt_reg_TrmB_N"/>
</dbReference>
<dbReference type="InterPro" id="IPR000792">
    <property type="entry name" value="Tscrpt_reg_LuxR_C"/>
</dbReference>
<dbReference type="InterPro" id="IPR036388">
    <property type="entry name" value="WH-like_DNA-bd_sf"/>
</dbReference>
<dbReference type="SUPFAM" id="SSF46894">
    <property type="entry name" value="C-terminal effector domain of the bipartite response regulators"/>
    <property type="match status" value="1"/>
</dbReference>
<dbReference type="GO" id="GO:0003677">
    <property type="term" value="F:DNA binding"/>
    <property type="evidence" value="ECO:0007669"/>
    <property type="project" value="InterPro"/>
</dbReference>
<dbReference type="EMBL" id="BMTU01000017">
    <property type="protein sequence ID" value="GGR04261.1"/>
    <property type="molecule type" value="Genomic_DNA"/>
</dbReference>
<reference evidence="2" key="2">
    <citation type="submission" date="2020-09" db="EMBL/GenBank/DDBJ databases">
        <authorList>
            <person name="Sun Q."/>
            <person name="Ohkuma M."/>
        </authorList>
    </citation>
    <scope>NUCLEOTIDE SEQUENCE</scope>
    <source>
        <strain evidence="2">JCM 4403</strain>
    </source>
</reference>
<evidence type="ECO:0000313" key="3">
    <source>
        <dbReference type="Proteomes" id="UP000656732"/>
    </source>
</evidence>
<evidence type="ECO:0000259" key="1">
    <source>
        <dbReference type="PROSITE" id="PS50043"/>
    </source>
</evidence>
<dbReference type="Gene3D" id="1.10.10.10">
    <property type="entry name" value="Winged helix-like DNA-binding domain superfamily/Winged helix DNA-binding domain"/>
    <property type="match status" value="2"/>
</dbReference>
<sequence>MLQALGLDEAAESVYRAMLDHPAADLTGIGEHLDLPDDILRAVLDRLHELALVRRSTTTPPLYRAVPPDLGMQILLARQQARLALEQQRTEQSKIAAAQLIADFASQQQPSSHPGASQLHGLEEIRERIQDLCADVTSSVMTFAPGGGQSQANMEAAKPQDKELLQRGVRMKTIYLDSVRNHRPTLDYATWLTDLGAQVRTVAALPIRMIIFDRTTAVLPTHNANSSLGALELTGNGALAALCALFDTFWSAARPFGQTPSTHRDDHGLTPQESTALTLLSQGLTDEAIAKRLGVSPRTARRIAADLMEALGARSRFQAGSRAVAKGWITGED</sequence>
<dbReference type="Pfam" id="PF00196">
    <property type="entry name" value="GerE"/>
    <property type="match status" value="1"/>
</dbReference>
<accession>A0A918F378</accession>
<evidence type="ECO:0000313" key="2">
    <source>
        <dbReference type="EMBL" id="GGR04261.1"/>
    </source>
</evidence>
<dbReference type="CDD" id="cd06170">
    <property type="entry name" value="LuxR_C_like"/>
    <property type="match status" value="1"/>
</dbReference>
<dbReference type="PROSITE" id="PS50043">
    <property type="entry name" value="HTH_LUXR_2"/>
    <property type="match status" value="1"/>
</dbReference>
<dbReference type="GO" id="GO:0006355">
    <property type="term" value="P:regulation of DNA-templated transcription"/>
    <property type="evidence" value="ECO:0007669"/>
    <property type="project" value="InterPro"/>
</dbReference>
<proteinExistence type="predicted"/>
<feature type="domain" description="HTH luxR-type" evidence="1">
    <location>
        <begin position="262"/>
        <end position="327"/>
    </location>
</feature>
<keyword evidence="3" id="KW-1185">Reference proteome</keyword>
<comment type="caution">
    <text evidence="2">The sequence shown here is derived from an EMBL/GenBank/DDBJ whole genome shotgun (WGS) entry which is preliminary data.</text>
</comment>
<dbReference type="InterPro" id="IPR051797">
    <property type="entry name" value="TrmB-like"/>
</dbReference>
<reference evidence="2" key="1">
    <citation type="journal article" date="2014" name="Int. J. Syst. Evol. Microbiol.">
        <title>Complete genome sequence of Corynebacterium casei LMG S-19264T (=DSM 44701T), isolated from a smear-ripened cheese.</title>
        <authorList>
            <consortium name="US DOE Joint Genome Institute (JGI-PGF)"/>
            <person name="Walter F."/>
            <person name="Albersmeier A."/>
            <person name="Kalinowski J."/>
            <person name="Ruckert C."/>
        </authorList>
    </citation>
    <scope>NUCLEOTIDE SEQUENCE</scope>
    <source>
        <strain evidence="2">JCM 4403</strain>
    </source>
</reference>
<dbReference type="PRINTS" id="PR00038">
    <property type="entry name" value="HTHLUXR"/>
</dbReference>
<dbReference type="Proteomes" id="UP000656732">
    <property type="component" value="Unassembled WGS sequence"/>
</dbReference>
<dbReference type="PANTHER" id="PTHR34293:SF1">
    <property type="entry name" value="HTH-TYPE TRANSCRIPTIONAL REGULATOR TRMBL2"/>
    <property type="match status" value="1"/>
</dbReference>
<dbReference type="PANTHER" id="PTHR34293">
    <property type="entry name" value="HTH-TYPE TRANSCRIPTIONAL REGULATOR TRMBL2"/>
    <property type="match status" value="1"/>
</dbReference>
<name>A0A918F378_9ACTN</name>
<dbReference type="Pfam" id="PF01978">
    <property type="entry name" value="TrmB"/>
    <property type="match status" value="1"/>
</dbReference>